<evidence type="ECO:0000313" key="4">
    <source>
        <dbReference type="Proteomes" id="UP001107558"/>
    </source>
</evidence>
<dbReference type="OrthoDB" id="7479450at2759"/>
<dbReference type="Proteomes" id="UP001107558">
    <property type="component" value="Chromosome 3"/>
</dbReference>
<feature type="region of interest" description="Disordered" evidence="2">
    <location>
        <begin position="1"/>
        <end position="45"/>
    </location>
</feature>
<evidence type="ECO:0000256" key="1">
    <source>
        <dbReference type="SAM" id="Coils"/>
    </source>
</evidence>
<protein>
    <submittedName>
        <fullName evidence="3">Uncharacterized protein</fullName>
    </submittedName>
</protein>
<evidence type="ECO:0000313" key="3">
    <source>
        <dbReference type="EMBL" id="KAG5670002.1"/>
    </source>
</evidence>
<name>A0A9J6BJV5_POLVA</name>
<reference evidence="3" key="1">
    <citation type="submission" date="2021-03" db="EMBL/GenBank/DDBJ databases">
        <title>Chromosome level genome of the anhydrobiotic midge Polypedilum vanderplanki.</title>
        <authorList>
            <person name="Yoshida Y."/>
            <person name="Kikawada T."/>
            <person name="Gusev O."/>
        </authorList>
    </citation>
    <scope>NUCLEOTIDE SEQUENCE</scope>
    <source>
        <strain evidence="3">NIAS01</strain>
        <tissue evidence="3">Whole body or cell culture</tissue>
    </source>
</reference>
<keyword evidence="1" id="KW-0175">Coiled coil</keyword>
<keyword evidence="4" id="KW-1185">Reference proteome</keyword>
<gene>
    <name evidence="3" type="ORF">PVAND_000290</name>
</gene>
<evidence type="ECO:0000256" key="2">
    <source>
        <dbReference type="SAM" id="MobiDB-lite"/>
    </source>
</evidence>
<organism evidence="3 4">
    <name type="scientific">Polypedilum vanderplanki</name>
    <name type="common">Sleeping chironomid midge</name>
    <dbReference type="NCBI Taxonomy" id="319348"/>
    <lineage>
        <taxon>Eukaryota</taxon>
        <taxon>Metazoa</taxon>
        <taxon>Ecdysozoa</taxon>
        <taxon>Arthropoda</taxon>
        <taxon>Hexapoda</taxon>
        <taxon>Insecta</taxon>
        <taxon>Pterygota</taxon>
        <taxon>Neoptera</taxon>
        <taxon>Endopterygota</taxon>
        <taxon>Diptera</taxon>
        <taxon>Nematocera</taxon>
        <taxon>Chironomoidea</taxon>
        <taxon>Chironomidae</taxon>
        <taxon>Chironominae</taxon>
        <taxon>Polypedilum</taxon>
        <taxon>Polypedilum</taxon>
    </lineage>
</organism>
<dbReference type="AlphaFoldDB" id="A0A9J6BJV5"/>
<sequence>MASPAKTSEDLISQRNTKTHRSPVLNQTPYKRMRSYGDENESNNSKITTFDEMKGYVDALSEQLSTSHKKDIEESNKIITTTLVSNIKEIQDQMSKNNKIINESINNTSNILNNSLKVITDQLLHITNKIQFMENNIADLANRVETIEKLKGHDAKAKERKIMANMIKQNKIENVMEIVGVSHLALKNEQNPKQIALDTIKTLKIPIDEQDIVQALKKEIKFTDNSGKNHKETRILVTFNEMEKKIEVMKMKSRIKDSGNIFFNISLTPFNAFLLRKAKQMTKNHKLKVFFKDNGVKVVKLDGNDISLFHEDDLQLLQDYINSLPIPVKNNSNPA</sequence>
<feature type="coiled-coil region" evidence="1">
    <location>
        <begin position="123"/>
        <end position="150"/>
    </location>
</feature>
<proteinExistence type="predicted"/>
<dbReference type="EMBL" id="JADBJN010000003">
    <property type="protein sequence ID" value="KAG5670002.1"/>
    <property type="molecule type" value="Genomic_DNA"/>
</dbReference>
<accession>A0A9J6BJV5</accession>
<comment type="caution">
    <text evidence="3">The sequence shown here is derived from an EMBL/GenBank/DDBJ whole genome shotgun (WGS) entry which is preliminary data.</text>
</comment>